<protein>
    <submittedName>
        <fullName evidence="2">Uncharacterized protein</fullName>
    </submittedName>
</protein>
<proteinExistence type="predicted"/>
<feature type="compositionally biased region" description="Polar residues" evidence="1">
    <location>
        <begin position="26"/>
        <end position="36"/>
    </location>
</feature>
<evidence type="ECO:0000313" key="3">
    <source>
        <dbReference type="Proteomes" id="UP000652761"/>
    </source>
</evidence>
<dbReference type="Proteomes" id="UP000652761">
    <property type="component" value="Unassembled WGS sequence"/>
</dbReference>
<organism evidence="2 3">
    <name type="scientific">Colocasia esculenta</name>
    <name type="common">Wild taro</name>
    <name type="synonym">Arum esculentum</name>
    <dbReference type="NCBI Taxonomy" id="4460"/>
    <lineage>
        <taxon>Eukaryota</taxon>
        <taxon>Viridiplantae</taxon>
        <taxon>Streptophyta</taxon>
        <taxon>Embryophyta</taxon>
        <taxon>Tracheophyta</taxon>
        <taxon>Spermatophyta</taxon>
        <taxon>Magnoliopsida</taxon>
        <taxon>Liliopsida</taxon>
        <taxon>Araceae</taxon>
        <taxon>Aroideae</taxon>
        <taxon>Colocasieae</taxon>
        <taxon>Colocasia</taxon>
    </lineage>
</organism>
<reference evidence="2" key="1">
    <citation type="submission" date="2017-07" db="EMBL/GenBank/DDBJ databases">
        <title>Taro Niue Genome Assembly and Annotation.</title>
        <authorList>
            <person name="Atibalentja N."/>
            <person name="Keating K."/>
            <person name="Fields C.J."/>
        </authorList>
    </citation>
    <scope>NUCLEOTIDE SEQUENCE</scope>
    <source>
        <strain evidence="2">Niue_2</strain>
        <tissue evidence="2">Leaf</tissue>
    </source>
</reference>
<evidence type="ECO:0000256" key="1">
    <source>
        <dbReference type="SAM" id="MobiDB-lite"/>
    </source>
</evidence>
<feature type="compositionally biased region" description="Basic and acidic residues" evidence="1">
    <location>
        <begin position="10"/>
        <end position="21"/>
    </location>
</feature>
<comment type="caution">
    <text evidence="2">The sequence shown here is derived from an EMBL/GenBank/DDBJ whole genome shotgun (WGS) entry which is preliminary data.</text>
</comment>
<keyword evidence="3" id="KW-1185">Reference proteome</keyword>
<dbReference type="EMBL" id="NMUH01001597">
    <property type="protein sequence ID" value="MQL93779.1"/>
    <property type="molecule type" value="Genomic_DNA"/>
</dbReference>
<name>A0A843VRA4_COLES</name>
<dbReference type="AlphaFoldDB" id="A0A843VRA4"/>
<accession>A0A843VRA4</accession>
<sequence>MRKHATTSSCRDKKAGRDKPVATRQRVATRTLSRWDTGSRHDPYRDGHPGHDMVALDRGDAFFDIATRSVVATSDGRQTAGIPHPGVASFPAGSECVAAAVGGACCEHGCRFARAAIGFVVGLRVRVGVSVLLCLVLVEVRFPQNCVVLVSGCCGIALWVESSAVLPPWFEVFVVCLVAVALPSRLRCIAWLPCVLVRFPRTIGCCPGEVHSQDCSGSSDQWVAARLSGVPGEGPGGRVVTYTPGKRVKSSS</sequence>
<feature type="compositionally biased region" description="Basic and acidic residues" evidence="1">
    <location>
        <begin position="37"/>
        <end position="50"/>
    </location>
</feature>
<evidence type="ECO:0000313" key="2">
    <source>
        <dbReference type="EMBL" id="MQL93779.1"/>
    </source>
</evidence>
<feature type="region of interest" description="Disordered" evidence="1">
    <location>
        <begin position="1"/>
        <end position="50"/>
    </location>
</feature>
<gene>
    <name evidence="2" type="ORF">Taro_026423</name>
</gene>